<dbReference type="InterPro" id="IPR039060">
    <property type="entry name" value="Antitox_HigA"/>
</dbReference>
<evidence type="ECO:0000313" key="2">
    <source>
        <dbReference type="EMBL" id="MDV7248165.1"/>
    </source>
</evidence>
<evidence type="ECO:0000259" key="1">
    <source>
        <dbReference type="Pfam" id="PF06114"/>
    </source>
</evidence>
<feature type="domain" description="IrrE N-terminal-like" evidence="1">
    <location>
        <begin position="260"/>
        <end position="373"/>
    </location>
</feature>
<dbReference type="Proteomes" id="UP001187425">
    <property type="component" value="Unassembled WGS sequence"/>
</dbReference>
<accession>A0AAW8ZLR6</accession>
<evidence type="ECO:0000313" key="3">
    <source>
        <dbReference type="Proteomes" id="UP001187425"/>
    </source>
</evidence>
<dbReference type="AlphaFoldDB" id="A0AAW8ZLR6"/>
<dbReference type="EMBL" id="JAWMQI010000019">
    <property type="protein sequence ID" value="MDV7248165.1"/>
    <property type="molecule type" value="Genomic_DNA"/>
</dbReference>
<dbReference type="Pfam" id="PF06114">
    <property type="entry name" value="Peptidase_M78"/>
    <property type="match status" value="1"/>
</dbReference>
<comment type="caution">
    <text evidence="2">The sequence shown here is derived from an EMBL/GenBank/DDBJ whole genome shotgun (WGS) entry which is preliminary data.</text>
</comment>
<proteinExistence type="predicted"/>
<dbReference type="GO" id="GO:0006355">
    <property type="term" value="P:regulation of DNA-templated transcription"/>
    <property type="evidence" value="ECO:0007669"/>
    <property type="project" value="InterPro"/>
</dbReference>
<sequence length="415" mass="46570">MIRMVAKPTPPPMPKVIRTQEQYEAYLDEIMILMAKGGALVQEESDRLELLSVIVESYENSRYPVEPPDPIEAILFRMQEKNLKKVDLIPFFGTSSRVSEVLSRKRPLTVQMIKELSLGLGISADTLLGLGQSGLASKESDTVDWALFPFKEMSRRGWLKGASTKASAAIEDLVRGFITDSGLQFGAASFRRTISGEAQSPATRYSLYAWLARVIHRARGMKSTIGIYDPNAMTAAFLRDLAQMSWSERGPQLAVEYLNRHGIVVVIEEHLKGTQLDGAALKDADGTPIVGLTLRYDRIDNFWFTLLHEVVHIWKHVDDNDAFLDDLDASSEDRREAEANRLAREAFIPRLIWKRSDAYQSPSRESVLQLSKELKIHPAIIAGRIRRESGNYKILSDMVGQDGVRALFPPSIVEV</sequence>
<gene>
    <name evidence="2" type="ORF">R4K57_07045</name>
</gene>
<dbReference type="PANTHER" id="PTHR40455:SF1">
    <property type="entry name" value="ANTITOXIN HIGA"/>
    <property type="match status" value="1"/>
</dbReference>
<reference evidence="2 3" key="1">
    <citation type="submission" date="2023-10" db="EMBL/GenBank/DDBJ databases">
        <title>A new tool for lettuce pathogen research.</title>
        <authorList>
            <person name="Horton K.N."/>
            <person name="Cseke L.J."/>
            <person name="Badiwe M."/>
            <person name="Tesfaye D."/>
            <person name="Klein A."/>
            <person name="Su J."/>
            <person name="Potnis N."/>
            <person name="Gassmann W."/>
        </authorList>
    </citation>
    <scope>NUCLEOTIDE SEQUENCE [LARGE SCALE GENOMIC DNA]</scope>
    <source>
        <strain evidence="2 3">JSKH1901</strain>
    </source>
</reference>
<dbReference type="RefSeq" id="WP_229015183.1">
    <property type="nucleotide sequence ID" value="NZ_JAJTZO010000041.1"/>
</dbReference>
<protein>
    <submittedName>
        <fullName evidence="2">ImmA/IrrE family metallo-endopeptidase</fullName>
    </submittedName>
</protein>
<organism evidence="2 3">
    <name type="scientific">Xanthomonas hortorum pv. vitians</name>
    <dbReference type="NCBI Taxonomy" id="83224"/>
    <lineage>
        <taxon>Bacteria</taxon>
        <taxon>Pseudomonadati</taxon>
        <taxon>Pseudomonadota</taxon>
        <taxon>Gammaproteobacteria</taxon>
        <taxon>Lysobacterales</taxon>
        <taxon>Lysobacteraceae</taxon>
        <taxon>Xanthomonas</taxon>
    </lineage>
</organism>
<dbReference type="PANTHER" id="PTHR40455">
    <property type="entry name" value="ANTITOXIN HIGA"/>
    <property type="match status" value="1"/>
</dbReference>
<dbReference type="InterPro" id="IPR010359">
    <property type="entry name" value="IrrE_HExxH"/>
</dbReference>
<dbReference type="GO" id="GO:0001046">
    <property type="term" value="F:core promoter sequence-specific DNA binding"/>
    <property type="evidence" value="ECO:0007669"/>
    <property type="project" value="TreeGrafter"/>
</dbReference>
<name>A0AAW8ZLR6_9XANT</name>